<gene>
    <name evidence="1" type="ORF">UFOVP613_7</name>
</gene>
<reference evidence="1" key="1">
    <citation type="submission" date="2020-04" db="EMBL/GenBank/DDBJ databases">
        <authorList>
            <person name="Chiriac C."/>
            <person name="Salcher M."/>
            <person name="Ghai R."/>
            <person name="Kavagutti S V."/>
        </authorList>
    </citation>
    <scope>NUCLEOTIDE SEQUENCE</scope>
</reference>
<accession>A0A6J5N1V6</accession>
<dbReference type="EMBL" id="LR796577">
    <property type="protein sequence ID" value="CAB4152287.1"/>
    <property type="molecule type" value="Genomic_DNA"/>
</dbReference>
<evidence type="ECO:0000313" key="1">
    <source>
        <dbReference type="EMBL" id="CAB4152287.1"/>
    </source>
</evidence>
<sequence>MSFVLAFMLAFTNPSGAVIKPTGRASWYGHRCPEGVTYLNRRDTCTPYRSKATGGRGGELTWYAAVPGFRYSEKPFQVDVCARGTTKCVRVWVRDFCGCNGSRRKGDEPIIDLSPTAFARLAPLSRGVIYVDVRRVPPAPGK</sequence>
<proteinExistence type="predicted"/>
<name>A0A6J5N1V6_9CAUD</name>
<organism evidence="1">
    <name type="scientific">uncultured Caudovirales phage</name>
    <dbReference type="NCBI Taxonomy" id="2100421"/>
    <lineage>
        <taxon>Viruses</taxon>
        <taxon>Duplodnaviria</taxon>
        <taxon>Heunggongvirae</taxon>
        <taxon>Uroviricota</taxon>
        <taxon>Caudoviricetes</taxon>
        <taxon>Peduoviridae</taxon>
        <taxon>Maltschvirus</taxon>
        <taxon>Maltschvirus maltsch</taxon>
    </lineage>
</organism>
<dbReference type="SUPFAM" id="SSF50685">
    <property type="entry name" value="Barwin-like endoglucanases"/>
    <property type="match status" value="1"/>
</dbReference>
<dbReference type="Gene3D" id="2.40.40.10">
    <property type="entry name" value="RlpA-like domain"/>
    <property type="match status" value="1"/>
</dbReference>
<protein>
    <submittedName>
        <fullName evidence="1">RlpA-like protein, double-psi beta-barrel domain containing protein</fullName>
    </submittedName>
</protein>
<dbReference type="InterPro" id="IPR036908">
    <property type="entry name" value="RlpA-like_sf"/>
</dbReference>